<organism evidence="2 3">
    <name type="scientific">Dryococelus australis</name>
    <dbReference type="NCBI Taxonomy" id="614101"/>
    <lineage>
        <taxon>Eukaryota</taxon>
        <taxon>Metazoa</taxon>
        <taxon>Ecdysozoa</taxon>
        <taxon>Arthropoda</taxon>
        <taxon>Hexapoda</taxon>
        <taxon>Insecta</taxon>
        <taxon>Pterygota</taxon>
        <taxon>Neoptera</taxon>
        <taxon>Polyneoptera</taxon>
        <taxon>Phasmatodea</taxon>
        <taxon>Verophasmatodea</taxon>
        <taxon>Anareolatae</taxon>
        <taxon>Phasmatidae</taxon>
        <taxon>Eurycanthinae</taxon>
        <taxon>Dryococelus</taxon>
    </lineage>
</organism>
<feature type="compositionally biased region" description="Basic and acidic residues" evidence="1">
    <location>
        <begin position="421"/>
        <end position="435"/>
    </location>
</feature>
<protein>
    <submittedName>
        <fullName evidence="2">Uncharacterized protein</fullName>
    </submittedName>
</protein>
<sequence length="490" mass="54373">MPLIGGFSRGSPVSPTLAFRHCSSFPSQDLAVKSRPNLFTHCVEDDKDMRITCFIARDRKNSLIHFKTRENLKRVYTEVTFAIGSEFIRHALDDSASIADLQGNKKRFLYCQMWGGGPGGAADRALASHLGEPGPIPAGIAPAFSQVGSVPDDVAGQRSFLGVFHLPRPCIPAPLHTHLALPSSALETPMLSGIQTARLPHPTSNRVHSPARATPGFSQVGIVPYDAADRRVFSEVSPPPCILALIHSHLIVSRDHVSNSRPKSLNTLRNFLHTLYIYYLHPRPIKPSIAIIPDARHSQVQFNTPSGQSHTSAVQMFAPHSLVTVVAAPSFTDSAYLCRIRAAHCILVLSAGKFVPQAHTLTIDVGITDVRQTRWPLPADDRKTRWSSPADDIRQYGQHQPGIREIDNEGRRERRKKERKKTMECERKKTRKEPDETLGGVMKDGPHRSRITDQDENQIWDRNSKFGIPNPNLSLKTKFEIETKGQGHTG</sequence>
<dbReference type="EMBL" id="JARBHB010000017">
    <property type="protein sequence ID" value="KAJ8866029.1"/>
    <property type="molecule type" value="Genomic_DNA"/>
</dbReference>
<keyword evidence="3" id="KW-1185">Reference proteome</keyword>
<feature type="compositionally biased region" description="Basic and acidic residues" evidence="1">
    <location>
        <begin position="444"/>
        <end position="453"/>
    </location>
</feature>
<reference evidence="2 3" key="1">
    <citation type="submission" date="2023-02" db="EMBL/GenBank/DDBJ databases">
        <title>LHISI_Scaffold_Assembly.</title>
        <authorList>
            <person name="Stuart O.P."/>
            <person name="Cleave R."/>
            <person name="Magrath M.J.L."/>
            <person name="Mikheyev A.S."/>
        </authorList>
    </citation>
    <scope>NUCLEOTIDE SEQUENCE [LARGE SCALE GENOMIC DNA]</scope>
    <source>
        <strain evidence="2">Daus_M_001</strain>
        <tissue evidence="2">Leg muscle</tissue>
    </source>
</reference>
<comment type="caution">
    <text evidence="2">The sequence shown here is derived from an EMBL/GenBank/DDBJ whole genome shotgun (WGS) entry which is preliminary data.</text>
</comment>
<evidence type="ECO:0000313" key="2">
    <source>
        <dbReference type="EMBL" id="KAJ8866029.1"/>
    </source>
</evidence>
<name>A0ABQ9G0L6_9NEOP</name>
<dbReference type="Proteomes" id="UP001159363">
    <property type="component" value="Chromosome 16"/>
</dbReference>
<gene>
    <name evidence="2" type="ORF">PR048_033553</name>
</gene>
<evidence type="ECO:0000313" key="3">
    <source>
        <dbReference type="Proteomes" id="UP001159363"/>
    </source>
</evidence>
<evidence type="ECO:0000256" key="1">
    <source>
        <dbReference type="SAM" id="MobiDB-lite"/>
    </source>
</evidence>
<feature type="compositionally biased region" description="Basic and acidic residues" evidence="1">
    <location>
        <begin position="402"/>
        <end position="412"/>
    </location>
</feature>
<proteinExistence type="predicted"/>
<feature type="region of interest" description="Disordered" evidence="1">
    <location>
        <begin position="380"/>
        <end position="472"/>
    </location>
</feature>
<accession>A0ABQ9G0L6</accession>